<dbReference type="PANTHER" id="PTHR10151">
    <property type="entry name" value="ECTONUCLEOTIDE PYROPHOSPHATASE/PHOSPHODIESTERASE"/>
    <property type="match status" value="1"/>
</dbReference>
<dbReference type="InterPro" id="IPR002591">
    <property type="entry name" value="Phosphodiest/P_Trfase"/>
</dbReference>
<gene>
    <name evidence="1" type="ORF">CCOS864_04845</name>
</gene>
<evidence type="ECO:0000313" key="2">
    <source>
        <dbReference type="Proteomes" id="UP000255177"/>
    </source>
</evidence>
<dbReference type="Gene3D" id="3.40.720.10">
    <property type="entry name" value="Alkaline Phosphatase, subunit A"/>
    <property type="match status" value="1"/>
</dbReference>
<dbReference type="GO" id="GO:0016787">
    <property type="term" value="F:hydrolase activity"/>
    <property type="evidence" value="ECO:0007669"/>
    <property type="project" value="UniProtKB-ARBA"/>
</dbReference>
<evidence type="ECO:0000313" key="1">
    <source>
        <dbReference type="EMBL" id="SUQ65372.1"/>
    </source>
</evidence>
<dbReference type="Pfam" id="PF01663">
    <property type="entry name" value="Phosphodiest"/>
    <property type="match status" value="1"/>
</dbReference>
<dbReference type="EMBL" id="UIDD01000011">
    <property type="protein sequence ID" value="SUQ65372.1"/>
    <property type="molecule type" value="Genomic_DNA"/>
</dbReference>
<accession>A0A380T540</accession>
<protein>
    <submittedName>
        <fullName evidence="1">Type I phosphodiesterase / nucleotide pyrophosphatase family protein</fullName>
    </submittedName>
</protein>
<reference evidence="2" key="1">
    <citation type="submission" date="2018-07" db="EMBL/GenBank/DDBJ databases">
        <authorList>
            <person name="Blom J."/>
        </authorList>
    </citation>
    <scope>NUCLEOTIDE SEQUENCE [LARGE SCALE GENOMIC DNA]</scope>
    <source>
        <strain evidence="2">CCOS 864</strain>
    </source>
</reference>
<proteinExistence type="predicted"/>
<dbReference type="AlphaFoldDB" id="A0A380T540"/>
<sequence length="390" mass="42068">MATPINDLQSLGETWPGLANLTQSIFAALGGHGFRNAFRLDHSRSTCLMLIDGLGWNLLQAHARHAPFLASLMQPDSHFKVGFPATTATSLASVTSGLGSGAHGIVGCGFALDEQTELSPLSWTTSPLQVEAQPSIAPLPESFIVPADAWSQAAAQGIAISTVMLGRYASSDFTRAIYKAGRILPAPAYDAYPELVNAALAVPEPAFCFAYFGDLDFAGHLFGPGSEGWLKQLQIADQLAQAIARRLPEQARLMVIADHGMLALDSEQVRDFDQDPVLQEGVRAMAGDIRARYLYTHEHQQDRVHERWQNRLGDQYRILSKAQAIAKGLFGDVLLSQAEARIGDLIVVPSGAGGIIRSEVEKHASQWRGHHGALTDEDQLVPLLMCSGQG</sequence>
<dbReference type="Proteomes" id="UP000255177">
    <property type="component" value="Unassembled WGS sequence"/>
</dbReference>
<dbReference type="RefSeq" id="WP_115088813.1">
    <property type="nucleotide sequence ID" value="NZ_CBCSFG010000003.1"/>
</dbReference>
<name>A0A380T540_9PSED</name>
<dbReference type="PANTHER" id="PTHR10151:SF120">
    <property type="entry name" value="BIS(5'-ADENOSYL)-TRIPHOSPHATASE"/>
    <property type="match status" value="1"/>
</dbReference>
<keyword evidence="2" id="KW-1185">Reference proteome</keyword>
<dbReference type="SUPFAM" id="SSF53649">
    <property type="entry name" value="Alkaline phosphatase-like"/>
    <property type="match status" value="1"/>
</dbReference>
<dbReference type="InterPro" id="IPR017850">
    <property type="entry name" value="Alkaline_phosphatase_core_sf"/>
</dbReference>
<organism evidence="1 2">
    <name type="scientific">Pseudomonas wadenswilerensis</name>
    <dbReference type="NCBI Taxonomy" id="1785161"/>
    <lineage>
        <taxon>Bacteria</taxon>
        <taxon>Pseudomonadati</taxon>
        <taxon>Pseudomonadota</taxon>
        <taxon>Gammaproteobacteria</taxon>
        <taxon>Pseudomonadales</taxon>
        <taxon>Pseudomonadaceae</taxon>
        <taxon>Pseudomonas</taxon>
    </lineage>
</organism>